<evidence type="ECO:0000256" key="1">
    <source>
        <dbReference type="ARBA" id="ARBA00000632"/>
    </source>
</evidence>
<dbReference type="EC" id="3.2.1.17" evidence="6"/>
<keyword evidence="7" id="KW-0812">Transmembrane</keyword>
<dbReference type="InterPro" id="IPR023347">
    <property type="entry name" value="Lysozyme_dom_sf"/>
</dbReference>
<keyword evidence="4 6" id="KW-0378">Hydrolase</keyword>
<gene>
    <name evidence="8" type="ORF">SAMN04488056_108192</name>
</gene>
<dbReference type="GO" id="GO:0003796">
    <property type="term" value="F:lysozyme activity"/>
    <property type="evidence" value="ECO:0007669"/>
    <property type="project" value="UniProtKB-EC"/>
</dbReference>
<dbReference type="AlphaFoldDB" id="A0A1I5IDT4"/>
<dbReference type="EMBL" id="FOVR01000008">
    <property type="protein sequence ID" value="SFO58400.1"/>
    <property type="molecule type" value="Genomic_DNA"/>
</dbReference>
<evidence type="ECO:0000256" key="3">
    <source>
        <dbReference type="ARBA" id="ARBA00022638"/>
    </source>
</evidence>
<dbReference type="InterPro" id="IPR043688">
    <property type="entry name" value="SAR_endolysin-like"/>
</dbReference>
<keyword evidence="7" id="KW-0472">Membrane</keyword>
<reference evidence="8 9" key="1">
    <citation type="submission" date="2016-10" db="EMBL/GenBank/DDBJ databases">
        <authorList>
            <person name="de Groot N.N."/>
        </authorList>
    </citation>
    <scope>NUCLEOTIDE SEQUENCE [LARGE SCALE GENOMIC DNA]</scope>
    <source>
        <strain evidence="8 9">CGMCC 1.9157</strain>
    </source>
</reference>
<dbReference type="OrthoDB" id="5327667at2"/>
<dbReference type="Pfam" id="PF00959">
    <property type="entry name" value="Phage_lysozyme"/>
    <property type="match status" value="1"/>
</dbReference>
<keyword evidence="9" id="KW-1185">Reference proteome</keyword>
<protein>
    <recommendedName>
        <fullName evidence="6">Lysozyme</fullName>
        <ecNumber evidence="6">3.2.1.17</ecNumber>
    </recommendedName>
</protein>
<dbReference type="InterPro" id="IPR051018">
    <property type="entry name" value="Bacteriophage_GH24"/>
</dbReference>
<name>A0A1I5IDT4_9HYPH</name>
<dbReference type="GO" id="GO:0031640">
    <property type="term" value="P:killing of cells of another organism"/>
    <property type="evidence" value="ECO:0007669"/>
    <property type="project" value="UniProtKB-KW"/>
</dbReference>
<feature type="transmembrane region" description="Helical" evidence="7">
    <location>
        <begin position="45"/>
        <end position="64"/>
    </location>
</feature>
<evidence type="ECO:0000313" key="9">
    <source>
        <dbReference type="Proteomes" id="UP000199236"/>
    </source>
</evidence>
<dbReference type="InterPro" id="IPR023346">
    <property type="entry name" value="Lysozyme-like_dom_sf"/>
</dbReference>
<keyword evidence="3 6" id="KW-0081">Bacteriolytic enzyme</keyword>
<evidence type="ECO:0000256" key="2">
    <source>
        <dbReference type="ARBA" id="ARBA00022529"/>
    </source>
</evidence>
<dbReference type="InterPro" id="IPR034690">
    <property type="entry name" value="Endolysin_T4_type"/>
</dbReference>
<dbReference type="GO" id="GO:0009253">
    <property type="term" value="P:peptidoglycan catabolic process"/>
    <property type="evidence" value="ECO:0007669"/>
    <property type="project" value="InterPro"/>
</dbReference>
<proteinExistence type="inferred from homology"/>
<comment type="similarity">
    <text evidence="6">Belongs to the glycosyl hydrolase 24 family.</text>
</comment>
<organism evidence="8 9">
    <name type="scientific">Cohaesibacter marisflavi</name>
    <dbReference type="NCBI Taxonomy" id="655353"/>
    <lineage>
        <taxon>Bacteria</taxon>
        <taxon>Pseudomonadati</taxon>
        <taxon>Pseudomonadota</taxon>
        <taxon>Alphaproteobacteria</taxon>
        <taxon>Hyphomicrobiales</taxon>
        <taxon>Cohaesibacteraceae</taxon>
    </lineage>
</organism>
<dbReference type="HAMAP" id="MF_04110">
    <property type="entry name" value="ENDOLYSIN_T4"/>
    <property type="match status" value="1"/>
</dbReference>
<evidence type="ECO:0000256" key="6">
    <source>
        <dbReference type="RuleBase" id="RU003788"/>
    </source>
</evidence>
<dbReference type="PANTHER" id="PTHR38107">
    <property type="match status" value="1"/>
</dbReference>
<dbReference type="InterPro" id="IPR002196">
    <property type="entry name" value="Glyco_hydro_24"/>
</dbReference>
<feature type="transmembrane region" description="Helical" evidence="7">
    <location>
        <begin position="12"/>
        <end position="33"/>
    </location>
</feature>
<evidence type="ECO:0000256" key="4">
    <source>
        <dbReference type="ARBA" id="ARBA00022801"/>
    </source>
</evidence>
<dbReference type="HAMAP" id="MF_04136">
    <property type="entry name" value="SAR_ENDOLYSIN"/>
    <property type="match status" value="1"/>
</dbReference>
<dbReference type="SUPFAM" id="SSF53955">
    <property type="entry name" value="Lysozyme-like"/>
    <property type="match status" value="1"/>
</dbReference>
<dbReference type="STRING" id="655353.SAMN04488056_108192"/>
<comment type="catalytic activity">
    <reaction evidence="1 6">
        <text>Hydrolysis of (1-&gt;4)-beta-linkages between N-acetylmuramic acid and N-acetyl-D-glucosamine residues in a peptidoglycan and between N-acetyl-D-glucosamine residues in chitodextrins.</text>
        <dbReference type="EC" id="3.2.1.17"/>
    </reaction>
</comment>
<evidence type="ECO:0000256" key="5">
    <source>
        <dbReference type="ARBA" id="ARBA00023295"/>
    </source>
</evidence>
<dbReference type="CDD" id="cd16900">
    <property type="entry name" value="endolysin_R21-like"/>
    <property type="match status" value="1"/>
</dbReference>
<keyword evidence="7" id="KW-1133">Transmembrane helix</keyword>
<dbReference type="GO" id="GO:0042742">
    <property type="term" value="P:defense response to bacterium"/>
    <property type="evidence" value="ECO:0007669"/>
    <property type="project" value="UniProtKB-KW"/>
</dbReference>
<dbReference type="GO" id="GO:0016998">
    <property type="term" value="P:cell wall macromolecule catabolic process"/>
    <property type="evidence" value="ECO:0007669"/>
    <property type="project" value="InterPro"/>
</dbReference>
<sequence>MELVTDWRRVVATSLSFWMQVIGLLLMIVPEIWYAATGQDYNPAVAWWLGVLFLVAGLAGRLYQQKLSVVREWMRIAGIVLIVFLLALLLAGRVLAAPVSEKDTLAVAVPFIAQEEGERLVAYKDIVGVWTICSGSTRGVYPGMRRTVTECRDLLRAEVAEYRSKLHRYFTDTTKARRLTSKRDTAYVSLAYNAGVYAIGRSTATRRLNAGNIKGGCQALTWWNKAGGRVIRGLVSRRTREKAYCMDGL</sequence>
<dbReference type="PANTHER" id="PTHR38107:SF3">
    <property type="entry name" value="LYSOZYME RRRD-RELATED"/>
    <property type="match status" value="1"/>
</dbReference>
<dbReference type="Proteomes" id="UP000199236">
    <property type="component" value="Unassembled WGS sequence"/>
</dbReference>
<dbReference type="RefSeq" id="WP_090073789.1">
    <property type="nucleotide sequence ID" value="NZ_FOVR01000008.1"/>
</dbReference>
<keyword evidence="5 6" id="KW-0326">Glycosidase</keyword>
<dbReference type="Gene3D" id="1.10.530.40">
    <property type="match status" value="1"/>
</dbReference>
<keyword evidence="2 6" id="KW-0929">Antimicrobial</keyword>
<accession>A0A1I5IDT4</accession>
<evidence type="ECO:0000256" key="7">
    <source>
        <dbReference type="SAM" id="Phobius"/>
    </source>
</evidence>
<feature type="transmembrane region" description="Helical" evidence="7">
    <location>
        <begin position="76"/>
        <end position="96"/>
    </location>
</feature>
<evidence type="ECO:0000313" key="8">
    <source>
        <dbReference type="EMBL" id="SFO58400.1"/>
    </source>
</evidence>